<name>A0ABR6L9T1_9HYPH</name>
<comment type="caution">
    <text evidence="1">The sequence shown here is derived from an EMBL/GenBank/DDBJ whole genome shotgun (WGS) entry which is preliminary data.</text>
</comment>
<evidence type="ECO:0000313" key="1">
    <source>
        <dbReference type="EMBL" id="MBB4652949.1"/>
    </source>
</evidence>
<dbReference type="Proteomes" id="UP000539538">
    <property type="component" value="Unassembled WGS sequence"/>
</dbReference>
<reference evidence="1 2" key="1">
    <citation type="submission" date="2020-08" db="EMBL/GenBank/DDBJ databases">
        <title>Genomic Encyclopedia of Type Strains, Phase IV (KMG-IV): sequencing the most valuable type-strain genomes for metagenomic binning, comparative biology and taxonomic classification.</title>
        <authorList>
            <person name="Goeker M."/>
        </authorList>
    </citation>
    <scope>NUCLEOTIDE SEQUENCE [LARGE SCALE GENOMIC DNA]</scope>
    <source>
        <strain evidence="1 2">DSM 7050</strain>
    </source>
</reference>
<evidence type="ECO:0000313" key="2">
    <source>
        <dbReference type="Proteomes" id="UP000539538"/>
    </source>
</evidence>
<accession>A0ABR6L9T1</accession>
<gene>
    <name evidence="1" type="ORF">GGQ99_004733</name>
</gene>
<sequence length="85" mass="9578">MITDQTYADSVLPRIADTMRLTRRLEEVKAAIAGIDAGEPMRLVVGSNPIRLSDQGQVDIMFAVRADLDRHKREIEEELAWRAGK</sequence>
<proteinExistence type="predicted"/>
<dbReference type="EMBL" id="JACHOT010000009">
    <property type="protein sequence ID" value="MBB4652949.1"/>
    <property type="molecule type" value="Genomic_DNA"/>
</dbReference>
<protein>
    <submittedName>
        <fullName evidence="1">Uncharacterized protein</fullName>
    </submittedName>
</protein>
<organism evidence="1 2">
    <name type="scientific">Aminobacter niigataensis</name>
    <dbReference type="NCBI Taxonomy" id="83265"/>
    <lineage>
        <taxon>Bacteria</taxon>
        <taxon>Pseudomonadati</taxon>
        <taxon>Pseudomonadota</taxon>
        <taxon>Alphaproteobacteria</taxon>
        <taxon>Hyphomicrobiales</taxon>
        <taxon>Phyllobacteriaceae</taxon>
        <taxon>Aminobacter</taxon>
    </lineage>
</organism>
<keyword evidence="2" id="KW-1185">Reference proteome</keyword>
<dbReference type="RefSeq" id="WP_183264352.1">
    <property type="nucleotide sequence ID" value="NZ_BAAAVZ010000026.1"/>
</dbReference>